<dbReference type="SUPFAM" id="SSF158446">
    <property type="entry name" value="IVS-encoded protein-like"/>
    <property type="match status" value="1"/>
</dbReference>
<dbReference type="Proteomes" id="UP001221302">
    <property type="component" value="Unassembled WGS sequence"/>
</dbReference>
<dbReference type="NCBIfam" id="TIGR02436">
    <property type="entry name" value="four helix bundle protein"/>
    <property type="match status" value="1"/>
</dbReference>
<dbReference type="Gene3D" id="1.20.1440.60">
    <property type="entry name" value="23S rRNA-intervening sequence"/>
    <property type="match status" value="1"/>
</dbReference>
<protein>
    <submittedName>
        <fullName evidence="1">Four helix bundle protein</fullName>
    </submittedName>
</protein>
<dbReference type="EMBL" id="JARGDL010000026">
    <property type="protein sequence ID" value="MDF1613079.1"/>
    <property type="molecule type" value="Genomic_DNA"/>
</dbReference>
<dbReference type="PANTHER" id="PTHR38471:SF2">
    <property type="entry name" value="FOUR HELIX BUNDLE PROTEIN"/>
    <property type="match status" value="1"/>
</dbReference>
<proteinExistence type="predicted"/>
<sequence length="111" mass="12689">MDEGLGNRIFLFVVNIIKFCKTLNYSIENKVIINQLIKSATSVGANYEEAQGGSSKADFRNKIKISLKEIRETNYWLRILKAIDSDNKFDELIDESEQLKRILGKISSTSR</sequence>
<comment type="caution">
    <text evidence="1">The sequence shown here is derived from an EMBL/GenBank/DDBJ whole genome shotgun (WGS) entry which is preliminary data.</text>
</comment>
<accession>A0AAE3P2A7</accession>
<dbReference type="Pfam" id="PF05635">
    <property type="entry name" value="23S_rRNA_IVP"/>
    <property type="match status" value="1"/>
</dbReference>
<name>A0AAE3P2A7_9BACT</name>
<keyword evidence="2" id="KW-1185">Reference proteome</keyword>
<reference evidence="1" key="1">
    <citation type="submission" date="2023-03" db="EMBL/GenBank/DDBJ databases">
        <title>Stygiobacter electus gen. nov., sp. nov., facultatively anaerobic thermotolerant bacterium of the class Ignavibacteria from a well of Yessentuki mineral water deposit.</title>
        <authorList>
            <person name="Podosokorskaya O.A."/>
            <person name="Elcheninov A.G."/>
            <person name="Petrova N.F."/>
            <person name="Zavarzina D.G."/>
            <person name="Kublanov I.V."/>
            <person name="Merkel A.Y."/>
        </authorList>
    </citation>
    <scope>NUCLEOTIDE SEQUENCE</scope>
    <source>
        <strain evidence="1">09-Me</strain>
    </source>
</reference>
<evidence type="ECO:0000313" key="2">
    <source>
        <dbReference type="Proteomes" id="UP001221302"/>
    </source>
</evidence>
<dbReference type="PIRSF" id="PIRSF035652">
    <property type="entry name" value="CHP02436"/>
    <property type="match status" value="1"/>
</dbReference>
<gene>
    <name evidence="1" type="ORF">P0M35_13015</name>
</gene>
<dbReference type="InterPro" id="IPR036583">
    <property type="entry name" value="23S_rRNA_IVS_sf"/>
</dbReference>
<dbReference type="RefSeq" id="WP_321536850.1">
    <property type="nucleotide sequence ID" value="NZ_JARGDL010000026.1"/>
</dbReference>
<organism evidence="1 2">
    <name type="scientific">Stygiobacter electus</name>
    <dbReference type="NCBI Taxonomy" id="3032292"/>
    <lineage>
        <taxon>Bacteria</taxon>
        <taxon>Pseudomonadati</taxon>
        <taxon>Ignavibacteriota</taxon>
        <taxon>Ignavibacteria</taxon>
        <taxon>Ignavibacteriales</taxon>
        <taxon>Melioribacteraceae</taxon>
        <taxon>Stygiobacter</taxon>
    </lineage>
</organism>
<dbReference type="AlphaFoldDB" id="A0AAE3P2A7"/>
<dbReference type="PANTHER" id="PTHR38471">
    <property type="entry name" value="FOUR HELIX BUNDLE PROTEIN"/>
    <property type="match status" value="1"/>
</dbReference>
<dbReference type="InterPro" id="IPR012657">
    <property type="entry name" value="23S_rRNA-intervening_sequence"/>
</dbReference>
<evidence type="ECO:0000313" key="1">
    <source>
        <dbReference type="EMBL" id="MDF1613079.1"/>
    </source>
</evidence>